<reference evidence="1 2" key="1">
    <citation type="submission" date="2019-04" db="EMBL/GenBank/DDBJ databases">
        <title>Azoarcus rhizosphaerae sp. nov. isolated from rhizosphere of Ficus religiosa.</title>
        <authorList>
            <person name="Lin S.-Y."/>
            <person name="Hameed A."/>
            <person name="Hsu Y.-H."/>
            <person name="Young C.-C."/>
        </authorList>
    </citation>
    <scope>NUCLEOTIDE SEQUENCE [LARGE SCALE GENOMIC DNA]</scope>
    <source>
        <strain evidence="1 2">CC-YHH848</strain>
    </source>
</reference>
<comment type="caution">
    <text evidence="1">The sequence shown here is derived from an EMBL/GenBank/DDBJ whole genome shotgun (WGS) entry which is preliminary data.</text>
</comment>
<gene>
    <name evidence="1" type="ORF">E6O51_03785</name>
</gene>
<dbReference type="NCBIfam" id="TIGR02281">
    <property type="entry name" value="clan_AA_DTGA"/>
    <property type="match status" value="1"/>
</dbReference>
<dbReference type="EC" id="3.4.23.-" evidence="1"/>
<keyword evidence="2" id="KW-1185">Reference proteome</keyword>
<dbReference type="OrthoDB" id="185963at2"/>
<dbReference type="InterPro" id="IPR011969">
    <property type="entry name" value="Clan_AA_Asp_peptidase_C"/>
</dbReference>
<keyword evidence="1" id="KW-0378">Hydrolase</keyword>
<dbReference type="CDD" id="cd05483">
    <property type="entry name" value="retropepsin_like_bacteria"/>
    <property type="match status" value="1"/>
</dbReference>
<dbReference type="GO" id="GO:0008233">
    <property type="term" value="F:peptidase activity"/>
    <property type="evidence" value="ECO:0007669"/>
    <property type="project" value="UniProtKB-KW"/>
</dbReference>
<dbReference type="SUPFAM" id="SSF50630">
    <property type="entry name" value="Acid proteases"/>
    <property type="match status" value="1"/>
</dbReference>
<protein>
    <submittedName>
        <fullName evidence="1">TIGR02281 family clan AA aspartic protease</fullName>
        <ecNumber evidence="1">3.4.23.-</ecNumber>
    </submittedName>
</protein>
<accession>A0A4V3WBT7</accession>
<dbReference type="GO" id="GO:0006508">
    <property type="term" value="P:proteolysis"/>
    <property type="evidence" value="ECO:0007669"/>
    <property type="project" value="UniProtKB-KW"/>
</dbReference>
<organism evidence="1 2">
    <name type="scientific">Pseudothauera rhizosphaerae</name>
    <dbReference type="NCBI Taxonomy" id="2565932"/>
    <lineage>
        <taxon>Bacteria</taxon>
        <taxon>Pseudomonadati</taxon>
        <taxon>Pseudomonadota</taxon>
        <taxon>Betaproteobacteria</taxon>
        <taxon>Rhodocyclales</taxon>
        <taxon>Zoogloeaceae</taxon>
        <taxon>Pseudothauera</taxon>
    </lineage>
</organism>
<dbReference type="Proteomes" id="UP000307956">
    <property type="component" value="Unassembled WGS sequence"/>
</dbReference>
<dbReference type="RefSeq" id="WP_136383625.1">
    <property type="nucleotide sequence ID" value="NZ_SSOD01000002.1"/>
</dbReference>
<dbReference type="AlphaFoldDB" id="A0A4V3WBT7"/>
<sequence length="233" mass="24357">MFLRPFDTPGHAAGFSQRKGWTALLLSVWLGLPSYAIASEVSLVGILGNKAVLVVDGGRPRTIAVGQQTPEGVKLLAVSSATGSAKIEADGTVQHVELGRAPVRIDGTSSGAVDLTLTADTQGHHLTLGSINGASIRFMVDTGATSVGIGIADARRAGVDLSGATPIGVQTASGVVRGWRVRLDTVRVGPLEMHGVEGIVLENNMPVALLGMSFLSRTEMTHEGNRLTLRKRY</sequence>
<evidence type="ECO:0000313" key="1">
    <source>
        <dbReference type="EMBL" id="THF64436.1"/>
    </source>
</evidence>
<dbReference type="InterPro" id="IPR034122">
    <property type="entry name" value="Retropepsin-like_bacterial"/>
</dbReference>
<keyword evidence="1" id="KW-0645">Protease</keyword>
<proteinExistence type="predicted"/>
<evidence type="ECO:0000313" key="2">
    <source>
        <dbReference type="Proteomes" id="UP000307956"/>
    </source>
</evidence>
<dbReference type="EMBL" id="SSOD01000002">
    <property type="protein sequence ID" value="THF64436.1"/>
    <property type="molecule type" value="Genomic_DNA"/>
</dbReference>
<name>A0A4V3WBT7_9RHOO</name>
<dbReference type="Gene3D" id="2.40.70.10">
    <property type="entry name" value="Acid Proteases"/>
    <property type="match status" value="1"/>
</dbReference>
<dbReference type="Pfam" id="PF13975">
    <property type="entry name" value="gag-asp_proteas"/>
    <property type="match status" value="1"/>
</dbReference>
<dbReference type="InterPro" id="IPR021109">
    <property type="entry name" value="Peptidase_aspartic_dom_sf"/>
</dbReference>